<organism evidence="2 3">
    <name type="scientific">Eiseniibacteriota bacterium</name>
    <dbReference type="NCBI Taxonomy" id="2212470"/>
    <lineage>
        <taxon>Bacteria</taxon>
        <taxon>Candidatus Eiseniibacteriota</taxon>
    </lineage>
</organism>
<dbReference type="SUPFAM" id="SSF56925">
    <property type="entry name" value="OMPA-like"/>
    <property type="match status" value="1"/>
</dbReference>
<accession>A0A538T8Z8</accession>
<reference evidence="2 3" key="1">
    <citation type="journal article" date="2019" name="Nat. Microbiol.">
        <title>Mediterranean grassland soil C-N compound turnover is dependent on rainfall and depth, and is mediated by genomically divergent microorganisms.</title>
        <authorList>
            <person name="Diamond S."/>
            <person name="Andeer P.F."/>
            <person name="Li Z."/>
            <person name="Crits-Christoph A."/>
            <person name="Burstein D."/>
            <person name="Anantharaman K."/>
            <person name="Lane K.R."/>
            <person name="Thomas B.C."/>
            <person name="Pan C."/>
            <person name="Northen T.R."/>
            <person name="Banfield J.F."/>
        </authorList>
    </citation>
    <scope>NUCLEOTIDE SEQUENCE [LARGE SCALE GENOMIC DNA]</scope>
    <source>
        <strain evidence="2">WS_6</strain>
    </source>
</reference>
<feature type="signal peptide" evidence="1">
    <location>
        <begin position="1"/>
        <end position="22"/>
    </location>
</feature>
<protein>
    <submittedName>
        <fullName evidence="2">Uncharacterized protein</fullName>
    </submittedName>
</protein>
<evidence type="ECO:0000313" key="3">
    <source>
        <dbReference type="Proteomes" id="UP000316852"/>
    </source>
</evidence>
<comment type="caution">
    <text evidence="2">The sequence shown here is derived from an EMBL/GenBank/DDBJ whole genome shotgun (WGS) entry which is preliminary data.</text>
</comment>
<keyword evidence="1" id="KW-0732">Signal</keyword>
<evidence type="ECO:0000256" key="1">
    <source>
        <dbReference type="SAM" id="SignalP"/>
    </source>
</evidence>
<evidence type="ECO:0000313" key="2">
    <source>
        <dbReference type="EMBL" id="TMQ60111.1"/>
    </source>
</evidence>
<dbReference type="Gene3D" id="2.40.160.20">
    <property type="match status" value="1"/>
</dbReference>
<dbReference type="InterPro" id="IPR011250">
    <property type="entry name" value="OMP/PagP_B-barrel"/>
</dbReference>
<name>A0A538T8Z8_UNCEI</name>
<dbReference type="EMBL" id="VBOW01000017">
    <property type="protein sequence ID" value="TMQ60111.1"/>
    <property type="molecule type" value="Genomic_DNA"/>
</dbReference>
<sequence>MRPRAIAAMLLLLLVSSSLASASPIKPITIGFGGGVSVPVSDAKDAFKSGWHGTGILKFRLPGMPFDLSGAFAYHRFKLDQSAVGFAGNGRILSGLGNATFNLPVPGPIKPYITAGLGAFNVKADPDSSGAQAAPSTTKFGIDGGAGVSFSLFGAHGFIEGKIENIYTDQGLNKAVVSDFKTQIIPVTFGIFL</sequence>
<dbReference type="AlphaFoldDB" id="A0A538T8Z8"/>
<feature type="chain" id="PRO_5021961425" evidence="1">
    <location>
        <begin position="23"/>
        <end position="193"/>
    </location>
</feature>
<dbReference type="Proteomes" id="UP000316852">
    <property type="component" value="Unassembled WGS sequence"/>
</dbReference>
<gene>
    <name evidence="2" type="ORF">E6K76_03055</name>
</gene>
<proteinExistence type="predicted"/>